<dbReference type="FunFam" id="3.40.50.720:FF:000080">
    <property type="entry name" value="Thiazole biosynthesis adenylyltransferase ThiF"/>
    <property type="match status" value="1"/>
</dbReference>
<dbReference type="Gene3D" id="3.40.50.720">
    <property type="entry name" value="NAD(P)-binding Rossmann-like Domain"/>
    <property type="match status" value="1"/>
</dbReference>
<dbReference type="EMBL" id="SLVV01000003">
    <property type="protein sequence ID" value="TCN26864.1"/>
    <property type="molecule type" value="Genomic_DNA"/>
</dbReference>
<evidence type="ECO:0000313" key="3">
    <source>
        <dbReference type="EMBL" id="TCN26864.1"/>
    </source>
</evidence>
<feature type="domain" description="THIF-type NAD/FAD binding fold" evidence="2">
    <location>
        <begin position="7"/>
        <end position="243"/>
    </location>
</feature>
<organism evidence="3 4">
    <name type="scientific">Mesobacillus foraminis</name>
    <dbReference type="NCBI Taxonomy" id="279826"/>
    <lineage>
        <taxon>Bacteria</taxon>
        <taxon>Bacillati</taxon>
        <taxon>Bacillota</taxon>
        <taxon>Bacilli</taxon>
        <taxon>Bacillales</taxon>
        <taxon>Bacillaceae</taxon>
        <taxon>Mesobacillus</taxon>
    </lineage>
</organism>
<keyword evidence="3" id="KW-0548">Nucleotidyltransferase</keyword>
<evidence type="ECO:0000259" key="2">
    <source>
        <dbReference type="Pfam" id="PF00899"/>
    </source>
</evidence>
<dbReference type="GO" id="GO:0008146">
    <property type="term" value="F:sulfotransferase activity"/>
    <property type="evidence" value="ECO:0007669"/>
    <property type="project" value="TreeGrafter"/>
</dbReference>
<dbReference type="SUPFAM" id="SSF69572">
    <property type="entry name" value="Activating enzymes of the ubiquitin-like proteins"/>
    <property type="match status" value="1"/>
</dbReference>
<evidence type="ECO:0000256" key="1">
    <source>
        <dbReference type="ARBA" id="ARBA00009919"/>
    </source>
</evidence>
<proteinExistence type="inferred from homology"/>
<dbReference type="InterPro" id="IPR000594">
    <property type="entry name" value="ThiF_NAD_FAD-bd"/>
</dbReference>
<accession>A0A4R2BLF8</accession>
<evidence type="ECO:0000313" key="4">
    <source>
        <dbReference type="Proteomes" id="UP000295689"/>
    </source>
</evidence>
<dbReference type="Proteomes" id="UP000295689">
    <property type="component" value="Unassembled WGS sequence"/>
</dbReference>
<name>A0A4R2BLF8_9BACI</name>
<keyword evidence="3" id="KW-0808">Transferase</keyword>
<dbReference type="PANTHER" id="PTHR10953">
    <property type="entry name" value="UBIQUITIN-ACTIVATING ENZYME E1"/>
    <property type="match status" value="1"/>
</dbReference>
<dbReference type="GO" id="GO:0005829">
    <property type="term" value="C:cytosol"/>
    <property type="evidence" value="ECO:0007669"/>
    <property type="project" value="TreeGrafter"/>
</dbReference>
<dbReference type="Pfam" id="PF00899">
    <property type="entry name" value="ThiF"/>
    <property type="match status" value="1"/>
</dbReference>
<reference evidence="3 4" key="1">
    <citation type="journal article" date="2015" name="Stand. Genomic Sci.">
        <title>Genomic Encyclopedia of Bacterial and Archaeal Type Strains, Phase III: the genomes of soil and plant-associated and newly described type strains.</title>
        <authorList>
            <person name="Whitman W.B."/>
            <person name="Woyke T."/>
            <person name="Klenk H.P."/>
            <person name="Zhou Y."/>
            <person name="Lilburn T.G."/>
            <person name="Beck B.J."/>
            <person name="De Vos P."/>
            <person name="Vandamme P."/>
            <person name="Eisen J.A."/>
            <person name="Garrity G."/>
            <person name="Hugenholtz P."/>
            <person name="Kyrpides N.C."/>
        </authorList>
    </citation>
    <scope>NUCLEOTIDE SEQUENCE [LARGE SCALE GENOMIC DNA]</scope>
    <source>
        <strain evidence="3 4">CV53</strain>
    </source>
</reference>
<dbReference type="RefSeq" id="WP_132003593.1">
    <property type="nucleotide sequence ID" value="NZ_JABUHM010000002.1"/>
</dbReference>
<comment type="caution">
    <text evidence="3">The sequence shown here is derived from an EMBL/GenBank/DDBJ whole genome shotgun (WGS) entry which is preliminary data.</text>
</comment>
<gene>
    <name evidence="3" type="ORF">EV146_103390</name>
</gene>
<sequence length="342" mass="37776">MNNLDRYSRQILFKPIGEKGQRKLLESSAAIVGMGALGTVIANHLVRSGVGHVRIIDRDLVELSNLQRQSLYDEEDASNHLPKVVAAEKKLRKINSTVKVDPVIADLNLDNADELLSGFDVIVDGTDNFAARYLINDISVKFGIPWVYGGAVSSRGMFAVIVPGKTPCYRCLFPKVQTGLGETCDTIGVLSPITDIIGSFEAVEVLKLLVGAQHSPNLEQIDIWHQSFLQLDISGGQNPECPACVHRQFEFLDRSSEQQISYAVLCGRDTVQINPRKINAYSLEELAGKLKGSGKVIVNPFLLRFSPDKHVSMVFFKDGRVLVHGVDDITKARMYYSRYVGS</sequence>
<dbReference type="GO" id="GO:0016779">
    <property type="term" value="F:nucleotidyltransferase activity"/>
    <property type="evidence" value="ECO:0007669"/>
    <property type="project" value="UniProtKB-KW"/>
</dbReference>
<keyword evidence="4" id="KW-1185">Reference proteome</keyword>
<dbReference type="GO" id="GO:0008641">
    <property type="term" value="F:ubiquitin-like modifier activating enzyme activity"/>
    <property type="evidence" value="ECO:0007669"/>
    <property type="project" value="InterPro"/>
</dbReference>
<dbReference type="InterPro" id="IPR045886">
    <property type="entry name" value="ThiF/MoeB/HesA"/>
</dbReference>
<dbReference type="CDD" id="cd00757">
    <property type="entry name" value="ThiF_MoeB_HesA_family"/>
    <property type="match status" value="1"/>
</dbReference>
<dbReference type="InterPro" id="IPR035985">
    <property type="entry name" value="Ubiquitin-activating_enz"/>
</dbReference>
<dbReference type="GO" id="GO:0004792">
    <property type="term" value="F:thiosulfate-cyanide sulfurtransferase activity"/>
    <property type="evidence" value="ECO:0007669"/>
    <property type="project" value="TreeGrafter"/>
</dbReference>
<dbReference type="PANTHER" id="PTHR10953:SF102">
    <property type="entry name" value="ADENYLYLTRANSFERASE AND SULFURTRANSFERASE MOCS3"/>
    <property type="match status" value="1"/>
</dbReference>
<protein>
    <submittedName>
        <fullName evidence="3">Adenylyltransferase/sulfurtransferase</fullName>
    </submittedName>
</protein>
<dbReference type="AlphaFoldDB" id="A0A4R2BLF8"/>
<comment type="similarity">
    <text evidence="1">Belongs to the HesA/MoeB/ThiF family.</text>
</comment>